<dbReference type="Pfam" id="PF06776">
    <property type="entry name" value="IalB"/>
    <property type="match status" value="1"/>
</dbReference>
<evidence type="ECO:0000313" key="4">
    <source>
        <dbReference type="Proteomes" id="UP000535415"/>
    </source>
</evidence>
<feature type="chain" id="PRO_5031239507" evidence="2">
    <location>
        <begin position="21"/>
        <end position="227"/>
    </location>
</feature>
<dbReference type="Proteomes" id="UP000535415">
    <property type="component" value="Unassembled WGS sequence"/>
</dbReference>
<feature type="signal peptide" evidence="2">
    <location>
        <begin position="1"/>
        <end position="20"/>
    </location>
</feature>
<evidence type="ECO:0000256" key="1">
    <source>
        <dbReference type="SAM" id="MobiDB-lite"/>
    </source>
</evidence>
<dbReference type="RefSeq" id="WP_183526725.1">
    <property type="nucleotide sequence ID" value="NZ_JACIJM010000003.1"/>
</dbReference>
<keyword evidence="2" id="KW-0732">Signal</keyword>
<name>A0A7W9EZ14_9RHOB</name>
<organism evidence="3 4">
    <name type="scientific">Yoonia ponticola</name>
    <dbReference type="NCBI Taxonomy" id="1524255"/>
    <lineage>
        <taxon>Bacteria</taxon>
        <taxon>Pseudomonadati</taxon>
        <taxon>Pseudomonadota</taxon>
        <taxon>Alphaproteobacteria</taxon>
        <taxon>Rhodobacterales</taxon>
        <taxon>Paracoccaceae</taxon>
        <taxon>Yoonia</taxon>
    </lineage>
</organism>
<dbReference type="Gene3D" id="2.60.40.1880">
    <property type="entry name" value="Invasion associated locus B (IalB) protein"/>
    <property type="match status" value="1"/>
</dbReference>
<feature type="region of interest" description="Disordered" evidence="1">
    <location>
        <begin position="23"/>
        <end position="65"/>
    </location>
</feature>
<dbReference type="InterPro" id="IPR010642">
    <property type="entry name" value="Invasion_prot_B"/>
</dbReference>
<comment type="caution">
    <text evidence="3">The sequence shown here is derived from an EMBL/GenBank/DDBJ whole genome shotgun (WGS) entry which is preliminary data.</text>
</comment>
<reference evidence="3 4" key="1">
    <citation type="submission" date="2020-08" db="EMBL/GenBank/DDBJ databases">
        <title>Genomic Encyclopedia of Type Strains, Phase IV (KMG-IV): sequencing the most valuable type-strain genomes for metagenomic binning, comparative biology and taxonomic classification.</title>
        <authorList>
            <person name="Goeker M."/>
        </authorList>
    </citation>
    <scope>NUCLEOTIDE SEQUENCE [LARGE SCALE GENOMIC DNA]</scope>
    <source>
        <strain evidence="3 4">DSM 101064</strain>
    </source>
</reference>
<proteinExistence type="predicted"/>
<keyword evidence="4" id="KW-1185">Reference proteome</keyword>
<sequence>MLKTATPLLIALMLATPAFAQETATDDTTTEQAAPETPETATEAEATPTTDADPADGLSLGSPLDNAEAPTVADLAIGQPYVRGESGDWLFRCLKAEEGTDDPCQLYQLLKDSSGNSVAEISLFPLAGSGRAAAGATIVAPLETLLTQQLTVAVDGGAARRYPFTFCNTAGCVARVGFTAEEVAQFKRGNAATITMVPAAAPDETVELAVSLSGFTAGYDELAAAAQ</sequence>
<gene>
    <name evidence="3" type="ORF">FHS72_001078</name>
</gene>
<dbReference type="AlphaFoldDB" id="A0A7W9EZ14"/>
<accession>A0A7W9EZ14</accession>
<dbReference type="EMBL" id="JACIJM010000003">
    <property type="protein sequence ID" value="MBB5721466.1"/>
    <property type="molecule type" value="Genomic_DNA"/>
</dbReference>
<protein>
    <submittedName>
        <fullName evidence="3">Invasion protein IalB</fullName>
    </submittedName>
</protein>
<feature type="compositionally biased region" description="Low complexity" evidence="1">
    <location>
        <begin position="30"/>
        <end position="56"/>
    </location>
</feature>
<evidence type="ECO:0000256" key="2">
    <source>
        <dbReference type="SAM" id="SignalP"/>
    </source>
</evidence>
<dbReference type="InterPro" id="IPR038696">
    <property type="entry name" value="IalB_sf"/>
</dbReference>
<evidence type="ECO:0000313" key="3">
    <source>
        <dbReference type="EMBL" id="MBB5721466.1"/>
    </source>
</evidence>